<evidence type="ECO:0000313" key="14">
    <source>
        <dbReference type="Proteomes" id="UP000198531"/>
    </source>
</evidence>
<dbReference type="GO" id="GO:0006465">
    <property type="term" value="P:signal peptide processing"/>
    <property type="evidence" value="ECO:0007669"/>
    <property type="project" value="InterPro"/>
</dbReference>
<dbReference type="Proteomes" id="UP000198531">
    <property type="component" value="Unassembled WGS sequence"/>
</dbReference>
<accession>A0A1I6H048</accession>
<dbReference type="InterPro" id="IPR019533">
    <property type="entry name" value="Peptidase_S26"/>
</dbReference>
<keyword evidence="5" id="KW-0256">Endoplasmic reticulum</keyword>
<keyword evidence="6" id="KW-0735">Signal-anchor</keyword>
<evidence type="ECO:0000256" key="11">
    <source>
        <dbReference type="SAM" id="Phobius"/>
    </source>
</evidence>
<evidence type="ECO:0000256" key="7">
    <source>
        <dbReference type="ARBA" id="ARBA00022989"/>
    </source>
</evidence>
<dbReference type="Pfam" id="PF10502">
    <property type="entry name" value="Peptidase_S26"/>
    <property type="match status" value="1"/>
</dbReference>
<reference evidence="14" key="1">
    <citation type="submission" date="2016-10" db="EMBL/GenBank/DDBJ databases">
        <authorList>
            <person name="Varghese N."/>
            <person name="Submissions S."/>
        </authorList>
    </citation>
    <scope>NUCLEOTIDE SEQUENCE [LARGE SCALE GENOMIC DNA]</scope>
    <source>
        <strain evidence="14">CGMCC 1.7736</strain>
    </source>
</reference>
<gene>
    <name evidence="13" type="ORF">SAMN04487947_1903</name>
</gene>
<dbReference type="RefSeq" id="WP_089806796.1">
    <property type="nucleotide sequence ID" value="NZ_FOYT01000001.1"/>
</dbReference>
<comment type="subcellular location">
    <subcellularLocation>
        <location evidence="1">Endoplasmic reticulum membrane</location>
        <topology evidence="1">Single-pass type II membrane protein</topology>
    </subcellularLocation>
</comment>
<keyword evidence="4" id="KW-0378">Hydrolase</keyword>
<dbReference type="CDD" id="cd06530">
    <property type="entry name" value="S26_SPase_I"/>
    <property type="match status" value="1"/>
</dbReference>
<keyword evidence="8 11" id="KW-0472">Membrane</keyword>
<keyword evidence="2" id="KW-0645">Protease</keyword>
<evidence type="ECO:0000256" key="1">
    <source>
        <dbReference type="ARBA" id="ARBA00004648"/>
    </source>
</evidence>
<keyword evidence="14" id="KW-1185">Reference proteome</keyword>
<dbReference type="STRING" id="553469.SAMN04487947_1903"/>
<evidence type="ECO:0000256" key="3">
    <source>
        <dbReference type="ARBA" id="ARBA00022692"/>
    </source>
</evidence>
<dbReference type="OrthoDB" id="4822at2157"/>
<evidence type="ECO:0000256" key="9">
    <source>
        <dbReference type="ARBA" id="ARBA00033305"/>
    </source>
</evidence>
<dbReference type="PANTHER" id="PTHR10806">
    <property type="entry name" value="SIGNAL PEPTIDASE COMPLEX CATALYTIC SUBUNIT SEC11"/>
    <property type="match status" value="1"/>
</dbReference>
<dbReference type="GO" id="GO:0004252">
    <property type="term" value="F:serine-type endopeptidase activity"/>
    <property type="evidence" value="ECO:0007669"/>
    <property type="project" value="InterPro"/>
</dbReference>
<feature type="transmembrane region" description="Helical" evidence="11">
    <location>
        <begin position="12"/>
        <end position="34"/>
    </location>
</feature>
<dbReference type="AlphaFoldDB" id="A0A1I6H048"/>
<evidence type="ECO:0000256" key="6">
    <source>
        <dbReference type="ARBA" id="ARBA00022968"/>
    </source>
</evidence>
<dbReference type="InterPro" id="IPR001733">
    <property type="entry name" value="Peptidase_S26B"/>
</dbReference>
<dbReference type="InterPro" id="IPR036286">
    <property type="entry name" value="LexA/Signal_pep-like_sf"/>
</dbReference>
<protein>
    <recommendedName>
        <fullName evidence="9">Signal peptidase I</fullName>
    </recommendedName>
</protein>
<sequence>MQLPTDTDARTWAVRLAIALVVVPFVVFAVPQVVGADHSYVVQSDSMTPTFAAGDVVVVDGRSPSTVEAGDVITYTAPGASVVGGGGANRITHRVVEVVERDGGRFFRTKGDANEEADGELVPASNLVGVVTFSIPYIGWVIAFGQTRLGTLLLVVAPLALLALTELWTVAGGLGLTGEDDDGTAGDGEAP</sequence>
<name>A0A1I6H048_9EURY</name>
<evidence type="ECO:0000313" key="13">
    <source>
        <dbReference type="EMBL" id="SFR47818.1"/>
    </source>
</evidence>
<organism evidence="13 14">
    <name type="scientific">Halogeometricum rufum</name>
    <dbReference type="NCBI Taxonomy" id="553469"/>
    <lineage>
        <taxon>Archaea</taxon>
        <taxon>Methanobacteriati</taxon>
        <taxon>Methanobacteriota</taxon>
        <taxon>Stenosarchaea group</taxon>
        <taxon>Halobacteria</taxon>
        <taxon>Halobacteriales</taxon>
        <taxon>Haloferacaceae</taxon>
        <taxon>Halogeometricum</taxon>
    </lineage>
</organism>
<evidence type="ECO:0000256" key="2">
    <source>
        <dbReference type="ARBA" id="ARBA00022670"/>
    </source>
</evidence>
<dbReference type="PROSITE" id="PS00501">
    <property type="entry name" value="SPASE_I_1"/>
    <property type="match status" value="1"/>
</dbReference>
<evidence type="ECO:0000256" key="4">
    <source>
        <dbReference type="ARBA" id="ARBA00022801"/>
    </source>
</evidence>
<evidence type="ECO:0000259" key="12">
    <source>
        <dbReference type="Pfam" id="PF10502"/>
    </source>
</evidence>
<dbReference type="SUPFAM" id="SSF51306">
    <property type="entry name" value="LexA/Signal peptidase"/>
    <property type="match status" value="1"/>
</dbReference>
<dbReference type="PRINTS" id="PR00728">
    <property type="entry name" value="SIGNALPTASE"/>
</dbReference>
<dbReference type="InterPro" id="IPR019756">
    <property type="entry name" value="Pept_S26A_signal_pept_1_Ser-AS"/>
</dbReference>
<feature type="domain" description="Peptidase S26" evidence="12">
    <location>
        <begin position="18"/>
        <end position="79"/>
    </location>
</feature>
<dbReference type="PANTHER" id="PTHR10806:SF6">
    <property type="entry name" value="SIGNAL PEPTIDASE COMPLEX CATALYTIC SUBUNIT SEC11"/>
    <property type="match status" value="1"/>
</dbReference>
<feature type="transmembrane region" description="Helical" evidence="11">
    <location>
        <begin position="152"/>
        <end position="171"/>
    </location>
</feature>
<dbReference type="NCBIfam" id="TIGR02228">
    <property type="entry name" value="sigpep_I_arch"/>
    <property type="match status" value="1"/>
</dbReference>
<dbReference type="GO" id="GO:0016020">
    <property type="term" value="C:membrane"/>
    <property type="evidence" value="ECO:0007669"/>
    <property type="project" value="InterPro"/>
</dbReference>
<evidence type="ECO:0000256" key="8">
    <source>
        <dbReference type="ARBA" id="ARBA00023136"/>
    </source>
</evidence>
<feature type="transmembrane region" description="Helical" evidence="11">
    <location>
        <begin position="127"/>
        <end position="145"/>
    </location>
</feature>
<dbReference type="EMBL" id="FOYT01000001">
    <property type="protein sequence ID" value="SFR47818.1"/>
    <property type="molecule type" value="Genomic_DNA"/>
</dbReference>
<dbReference type="Gene3D" id="2.10.109.10">
    <property type="entry name" value="Umud Fragment, subunit A"/>
    <property type="match status" value="1"/>
</dbReference>
<evidence type="ECO:0000256" key="10">
    <source>
        <dbReference type="ARBA" id="ARBA00045533"/>
    </source>
</evidence>
<proteinExistence type="predicted"/>
<comment type="function">
    <text evidence="10">Catalytic component of the signal peptidase complex (SPC) which catalyzes the cleavage of N-terminal signal sequences from nascent proteins as they are translocated into the lumen of the endoplasmic reticulum. Specifically cleaves N-terminal signal peptides that contain a hydrophobic alpha-helix (h-region) shorter than 18-20 amino acids.</text>
</comment>
<evidence type="ECO:0000256" key="5">
    <source>
        <dbReference type="ARBA" id="ARBA00022824"/>
    </source>
</evidence>
<keyword evidence="3 11" id="KW-0812">Transmembrane</keyword>
<keyword evidence="7 11" id="KW-1133">Transmembrane helix</keyword>